<evidence type="ECO:0000256" key="1">
    <source>
        <dbReference type="SAM" id="Phobius"/>
    </source>
</evidence>
<dbReference type="HOGENOM" id="CLU_3184544_0_0_7"/>
<proteinExistence type="predicted"/>
<evidence type="ECO:0000313" key="2">
    <source>
        <dbReference type="EMBL" id="AGT74478.1"/>
    </source>
</evidence>
<dbReference type="Proteomes" id="UP000015920">
    <property type="component" value="Chromosome"/>
</dbReference>
<sequence>MNPKNEILRYNAFAFAIFSFHGKLLFKIYPHKFHLWGFCNNLFLSQ</sequence>
<dbReference type="PATRIC" id="fig|1352356.3.peg.1230"/>
<organism evidence="2 3">
    <name type="scientific">Helicobacter pylori SouthAfrica20</name>
    <dbReference type="NCBI Taxonomy" id="1352356"/>
    <lineage>
        <taxon>Bacteria</taxon>
        <taxon>Pseudomonadati</taxon>
        <taxon>Campylobacterota</taxon>
        <taxon>Epsilonproteobacteria</taxon>
        <taxon>Campylobacterales</taxon>
        <taxon>Helicobacteraceae</taxon>
        <taxon>Helicobacter</taxon>
    </lineage>
</organism>
<keyword evidence="1" id="KW-1133">Transmembrane helix</keyword>
<evidence type="ECO:0000313" key="3">
    <source>
        <dbReference type="Proteomes" id="UP000015920"/>
    </source>
</evidence>
<reference evidence="2 3" key="1">
    <citation type="journal article" date="2013" name="Genome Announc.">
        <title>Genome Sequences of Three hpAfrica2 Strains of Helicobacter pylori.</title>
        <authorList>
            <person name="Duncan S.S."/>
            <person name="Bertoli M.T."/>
            <person name="Kersulyte D."/>
            <person name="Valk P.L."/>
            <person name="Tamma S."/>
            <person name="Segal I."/>
            <person name="McClain M.S."/>
            <person name="Cover T.L."/>
            <person name="Berg D.E."/>
        </authorList>
    </citation>
    <scope>NUCLEOTIDE SEQUENCE [LARGE SCALE GENOMIC DNA]</scope>
    <source>
        <strain evidence="2">SouthAfrica20</strain>
    </source>
</reference>
<keyword evidence="1" id="KW-0812">Transmembrane</keyword>
<gene>
    <name evidence="2" type="ORF">HPSA20_1259</name>
</gene>
<dbReference type="KEGG" id="hpys:HPSA20_1259"/>
<name>T1UDG4_HELPX</name>
<feature type="transmembrane region" description="Helical" evidence="1">
    <location>
        <begin position="7"/>
        <end position="26"/>
    </location>
</feature>
<dbReference type="EMBL" id="CP006691">
    <property type="protein sequence ID" value="AGT74478.1"/>
    <property type="molecule type" value="Genomic_DNA"/>
</dbReference>
<dbReference type="AlphaFoldDB" id="T1UDG4"/>
<keyword evidence="1" id="KW-0472">Membrane</keyword>
<accession>T1UDG4</accession>
<protein>
    <submittedName>
        <fullName evidence="2">Uncharacterized protein</fullName>
    </submittedName>
</protein>